<accession>A0A1H4VIJ1</accession>
<keyword evidence="3" id="KW-1185">Reference proteome</keyword>
<keyword evidence="1" id="KW-0472">Membrane</keyword>
<feature type="transmembrane region" description="Helical" evidence="1">
    <location>
        <begin position="28"/>
        <end position="51"/>
    </location>
</feature>
<name>A0A1H4VIJ1_9MICC</name>
<dbReference type="RefSeq" id="WP_066214976.1">
    <property type="nucleotide sequence ID" value="NZ_FNSN01000004.1"/>
</dbReference>
<protein>
    <submittedName>
        <fullName evidence="2">Uncharacterized protein</fullName>
    </submittedName>
</protein>
<dbReference type="EMBL" id="FNSN01000004">
    <property type="protein sequence ID" value="SEC80827.1"/>
    <property type="molecule type" value="Genomic_DNA"/>
</dbReference>
<reference evidence="2 3" key="1">
    <citation type="submission" date="2016-10" db="EMBL/GenBank/DDBJ databases">
        <authorList>
            <person name="de Groot N.N."/>
        </authorList>
    </citation>
    <scope>NUCLEOTIDE SEQUENCE [LARGE SCALE GENOMIC DNA]</scope>
    <source>
        <strain evidence="2 3">DSM 10495</strain>
    </source>
</reference>
<feature type="transmembrane region" description="Helical" evidence="1">
    <location>
        <begin position="57"/>
        <end position="83"/>
    </location>
</feature>
<organism evidence="2 3">
    <name type="scientific">Arthrobacter woluwensis</name>
    <dbReference type="NCBI Taxonomy" id="156980"/>
    <lineage>
        <taxon>Bacteria</taxon>
        <taxon>Bacillati</taxon>
        <taxon>Actinomycetota</taxon>
        <taxon>Actinomycetes</taxon>
        <taxon>Micrococcales</taxon>
        <taxon>Micrococcaceae</taxon>
        <taxon>Arthrobacter</taxon>
    </lineage>
</organism>
<gene>
    <name evidence="2" type="ORF">SAMN04489745_3215</name>
</gene>
<dbReference type="Proteomes" id="UP000182652">
    <property type="component" value="Unassembled WGS sequence"/>
</dbReference>
<evidence type="ECO:0000256" key="1">
    <source>
        <dbReference type="SAM" id="Phobius"/>
    </source>
</evidence>
<dbReference type="AlphaFoldDB" id="A0A1H4VIJ1"/>
<keyword evidence="1" id="KW-1133">Transmembrane helix</keyword>
<evidence type="ECO:0000313" key="2">
    <source>
        <dbReference type="EMBL" id="SEC80827.1"/>
    </source>
</evidence>
<keyword evidence="1" id="KW-0812">Transmembrane</keyword>
<evidence type="ECO:0000313" key="3">
    <source>
        <dbReference type="Proteomes" id="UP000182652"/>
    </source>
</evidence>
<proteinExistence type="predicted"/>
<sequence>MTILNLVQPRSISRQLARLDTPGRFFGAYLLALAILAALMVGLGALGGVALNLGVTAVFMLLLAELVLTVAFLAVALGGPLYWSSQRCGR</sequence>